<dbReference type="EMBL" id="PKJC01000023">
    <property type="protein sequence ID" value="PKZ63578.1"/>
    <property type="molecule type" value="Genomic_DNA"/>
</dbReference>
<reference evidence="3 4" key="1">
    <citation type="submission" date="2017-12" db="EMBL/GenBank/DDBJ databases">
        <title>Phylogenetic diversity of female urinary microbiome.</title>
        <authorList>
            <person name="Thomas-White K."/>
            <person name="Wolfe A.J."/>
        </authorList>
    </citation>
    <scope>NUCLEOTIDE SEQUENCE [LARGE SCALE GENOMIC DNA]</scope>
    <source>
        <strain evidence="3 4">UMB0777</strain>
    </source>
</reference>
<dbReference type="RefSeq" id="WP_101822086.1">
    <property type="nucleotide sequence ID" value="NZ_PKJC01000023.1"/>
</dbReference>
<evidence type="ECO:0000313" key="4">
    <source>
        <dbReference type="Proteomes" id="UP000234662"/>
    </source>
</evidence>
<dbReference type="Pfam" id="PF13560">
    <property type="entry name" value="HTH_31"/>
    <property type="match status" value="1"/>
</dbReference>
<dbReference type="PROSITE" id="PS50943">
    <property type="entry name" value="HTH_CROC1"/>
    <property type="match status" value="2"/>
</dbReference>
<proteinExistence type="predicted"/>
<evidence type="ECO:0000259" key="2">
    <source>
        <dbReference type="PROSITE" id="PS50943"/>
    </source>
</evidence>
<dbReference type="SUPFAM" id="SSF47413">
    <property type="entry name" value="lambda repressor-like DNA-binding domains"/>
    <property type="match status" value="2"/>
</dbReference>
<feature type="domain" description="HTH cro/C1-type" evidence="2">
    <location>
        <begin position="81"/>
        <end position="132"/>
    </location>
</feature>
<comment type="caution">
    <text evidence="3">The sequence shown here is derived from an EMBL/GenBank/DDBJ whole genome shotgun (WGS) entry which is preliminary data.</text>
</comment>
<accession>A0A2I1R390</accession>
<dbReference type="AlphaFoldDB" id="A0A2I1R390"/>
<gene>
    <name evidence="3" type="ORF">CYJ73_21180</name>
</gene>
<dbReference type="Pfam" id="PF01381">
    <property type="entry name" value="HTH_3"/>
    <property type="match status" value="1"/>
</dbReference>
<dbReference type="SMART" id="SM00530">
    <property type="entry name" value="HTH_XRE"/>
    <property type="match status" value="2"/>
</dbReference>
<dbReference type="GO" id="GO:0003677">
    <property type="term" value="F:DNA binding"/>
    <property type="evidence" value="ECO:0007669"/>
    <property type="project" value="UniProtKB-KW"/>
</dbReference>
<organism evidence="3 4">
    <name type="scientific">Gordonia terrae</name>
    <dbReference type="NCBI Taxonomy" id="2055"/>
    <lineage>
        <taxon>Bacteria</taxon>
        <taxon>Bacillati</taxon>
        <taxon>Actinomycetota</taxon>
        <taxon>Actinomycetes</taxon>
        <taxon>Mycobacteriales</taxon>
        <taxon>Gordoniaceae</taxon>
        <taxon>Gordonia</taxon>
    </lineage>
</organism>
<dbReference type="Gene3D" id="1.10.260.40">
    <property type="entry name" value="lambda repressor-like DNA-binding domains"/>
    <property type="match status" value="2"/>
</dbReference>
<dbReference type="InterPro" id="IPR010982">
    <property type="entry name" value="Lambda_DNA-bd_dom_sf"/>
</dbReference>
<feature type="domain" description="HTH cro/C1-type" evidence="2">
    <location>
        <begin position="14"/>
        <end position="68"/>
    </location>
</feature>
<protein>
    <submittedName>
        <fullName evidence="3">Transcriptional regulator</fullName>
    </submittedName>
</protein>
<keyword evidence="1" id="KW-0238">DNA-binding</keyword>
<name>A0A2I1R390_9ACTN</name>
<dbReference type="PANTHER" id="PTHR46558:SF4">
    <property type="entry name" value="DNA-BIDING PHAGE PROTEIN"/>
    <property type="match status" value="1"/>
</dbReference>
<evidence type="ECO:0000256" key="1">
    <source>
        <dbReference type="ARBA" id="ARBA00023125"/>
    </source>
</evidence>
<evidence type="ECO:0000313" key="3">
    <source>
        <dbReference type="EMBL" id="PKZ63578.1"/>
    </source>
</evidence>
<dbReference type="InterPro" id="IPR001387">
    <property type="entry name" value="Cro/C1-type_HTH"/>
</dbReference>
<dbReference type="Proteomes" id="UP000234662">
    <property type="component" value="Unassembled WGS sequence"/>
</dbReference>
<dbReference type="CDD" id="cd00093">
    <property type="entry name" value="HTH_XRE"/>
    <property type="match status" value="2"/>
</dbReference>
<sequence>MSRRVLRGFQPAQLVRLREQAGISRTDAARLARIGKRTIENWEIGAVSPQIDLLRQLTNVLGGTIEDVVHVPAEGRFPGDWRVLRALTQPELGRLVGLSTSTVGAVERGEMSLTDTTAKVIAQALEMPVDEYRAAYERARSRPPGTPA</sequence>
<dbReference type="PANTHER" id="PTHR46558">
    <property type="entry name" value="TRACRIPTIONAL REGULATORY PROTEIN-RELATED-RELATED"/>
    <property type="match status" value="1"/>
</dbReference>